<evidence type="ECO:0000256" key="4">
    <source>
        <dbReference type="PROSITE-ProRule" id="PRU00175"/>
    </source>
</evidence>
<dbReference type="InterPro" id="IPR001841">
    <property type="entry name" value="Znf_RING"/>
</dbReference>
<keyword evidence="8" id="KW-1185">Reference proteome</keyword>
<dbReference type="InterPro" id="IPR058030">
    <property type="entry name" value="TRIM8/14/16/25/29/45/65_CC"/>
</dbReference>
<dbReference type="SMART" id="SM00184">
    <property type="entry name" value="RING"/>
    <property type="match status" value="1"/>
</dbReference>
<keyword evidence="3" id="KW-0862">Zinc</keyword>
<dbReference type="InterPro" id="IPR013083">
    <property type="entry name" value="Znf_RING/FYVE/PHD"/>
</dbReference>
<dbReference type="PROSITE" id="PS00518">
    <property type="entry name" value="ZF_RING_1"/>
    <property type="match status" value="1"/>
</dbReference>
<dbReference type="STRING" id="62062.ENSHHUP00000025368"/>
<dbReference type="Pfam" id="PF13445">
    <property type="entry name" value="zf-RING_UBOX"/>
    <property type="match status" value="1"/>
</dbReference>
<evidence type="ECO:0000256" key="1">
    <source>
        <dbReference type="ARBA" id="ARBA00022723"/>
    </source>
</evidence>
<dbReference type="PANTHER" id="PTHR24103">
    <property type="entry name" value="E3 UBIQUITIN-PROTEIN LIGASE TRIM"/>
    <property type="match status" value="1"/>
</dbReference>
<evidence type="ECO:0000256" key="3">
    <source>
        <dbReference type="ARBA" id="ARBA00022833"/>
    </source>
</evidence>
<dbReference type="GO" id="GO:0008270">
    <property type="term" value="F:zinc ion binding"/>
    <property type="evidence" value="ECO:0007669"/>
    <property type="project" value="UniProtKB-KW"/>
</dbReference>
<sequence length="285" mass="32510">MFYEHFKILSIFCYNLHPSLGNTLLPNPHILYRLATHSSCFLLREHFICSVCLDVFSSPVTIPCGHNFCQGCIQAYWNKGECSCPLCTRQFIQRPELAMNHVLDALSNTFRLEEPHPEPAKICIPPRKMAGKFTAIPEDLAQPRDALICPQCDSLGHKTHKTTPAEEQIPQIKTSIKKTPLPCQISARLQKQEQQTYFTMLISAVTEGQKRLMASMEEKQKEMLLKAESEVQKMEKRFKSLEDEVTGMELTLQGEEPGRLLQVNLHFVSTNNCQLEPKRHVNSGR</sequence>
<evidence type="ECO:0000256" key="5">
    <source>
        <dbReference type="SAM" id="Coils"/>
    </source>
</evidence>
<dbReference type="InterPro" id="IPR027370">
    <property type="entry name" value="Znf-RING_euk"/>
</dbReference>
<organism evidence="7 8">
    <name type="scientific">Hucho hucho</name>
    <name type="common">huchen</name>
    <dbReference type="NCBI Taxonomy" id="62062"/>
    <lineage>
        <taxon>Eukaryota</taxon>
        <taxon>Metazoa</taxon>
        <taxon>Chordata</taxon>
        <taxon>Craniata</taxon>
        <taxon>Vertebrata</taxon>
        <taxon>Euteleostomi</taxon>
        <taxon>Actinopterygii</taxon>
        <taxon>Neopterygii</taxon>
        <taxon>Teleostei</taxon>
        <taxon>Protacanthopterygii</taxon>
        <taxon>Salmoniformes</taxon>
        <taxon>Salmonidae</taxon>
        <taxon>Salmoninae</taxon>
        <taxon>Hucho</taxon>
    </lineage>
</organism>
<dbReference type="Ensembl" id="ENSHHUT00000026364.1">
    <property type="protein sequence ID" value="ENSHHUP00000025368.1"/>
    <property type="gene ID" value="ENSHHUG00000015979.1"/>
</dbReference>
<reference evidence="7" key="3">
    <citation type="submission" date="2025-09" db="UniProtKB">
        <authorList>
            <consortium name="Ensembl"/>
        </authorList>
    </citation>
    <scope>IDENTIFICATION</scope>
</reference>
<dbReference type="InterPro" id="IPR017907">
    <property type="entry name" value="Znf_RING_CS"/>
</dbReference>
<name>A0A4W5LHF6_9TELE</name>
<dbReference type="Pfam" id="PF25600">
    <property type="entry name" value="TRIM_CC"/>
    <property type="match status" value="1"/>
</dbReference>
<dbReference type="Gene3D" id="3.30.40.10">
    <property type="entry name" value="Zinc/RING finger domain, C3HC4 (zinc finger)"/>
    <property type="match status" value="1"/>
</dbReference>
<evidence type="ECO:0000313" key="7">
    <source>
        <dbReference type="Ensembl" id="ENSHHUP00000025368.1"/>
    </source>
</evidence>
<feature type="coiled-coil region" evidence="5">
    <location>
        <begin position="217"/>
        <end position="251"/>
    </location>
</feature>
<proteinExistence type="predicted"/>
<evidence type="ECO:0000256" key="2">
    <source>
        <dbReference type="ARBA" id="ARBA00022771"/>
    </source>
</evidence>
<evidence type="ECO:0000259" key="6">
    <source>
        <dbReference type="PROSITE" id="PS50089"/>
    </source>
</evidence>
<keyword evidence="2 4" id="KW-0863">Zinc-finger</keyword>
<protein>
    <recommendedName>
        <fullName evidence="6">RING-type domain-containing protein</fullName>
    </recommendedName>
</protein>
<keyword evidence="1" id="KW-0479">Metal-binding</keyword>
<dbReference type="SUPFAM" id="SSF57850">
    <property type="entry name" value="RING/U-box"/>
    <property type="match status" value="1"/>
</dbReference>
<feature type="domain" description="RING-type" evidence="6">
    <location>
        <begin position="49"/>
        <end position="88"/>
    </location>
</feature>
<reference evidence="8" key="1">
    <citation type="submission" date="2018-06" db="EMBL/GenBank/DDBJ databases">
        <title>Genome assembly of Danube salmon.</title>
        <authorList>
            <person name="Macqueen D.J."/>
            <person name="Gundappa M.K."/>
        </authorList>
    </citation>
    <scope>NUCLEOTIDE SEQUENCE [LARGE SCALE GENOMIC DNA]</scope>
</reference>
<dbReference type="PROSITE" id="PS50089">
    <property type="entry name" value="ZF_RING_2"/>
    <property type="match status" value="1"/>
</dbReference>
<dbReference type="AlphaFoldDB" id="A0A4W5LHF6"/>
<keyword evidence="5" id="KW-0175">Coiled coil</keyword>
<dbReference type="InterPro" id="IPR050143">
    <property type="entry name" value="TRIM/RBCC"/>
</dbReference>
<evidence type="ECO:0000313" key="8">
    <source>
        <dbReference type="Proteomes" id="UP000314982"/>
    </source>
</evidence>
<dbReference type="Proteomes" id="UP000314982">
    <property type="component" value="Unassembled WGS sequence"/>
</dbReference>
<reference evidence="7" key="2">
    <citation type="submission" date="2025-08" db="UniProtKB">
        <authorList>
            <consortium name="Ensembl"/>
        </authorList>
    </citation>
    <scope>IDENTIFICATION</scope>
</reference>
<accession>A0A4W5LHF6</accession>
<dbReference type="GeneTree" id="ENSGT01040000240385"/>